<reference evidence="3" key="2">
    <citation type="journal article" date="2015" name="Data Brief">
        <title>Shoot transcriptome of the giant reed, Arundo donax.</title>
        <authorList>
            <person name="Barrero R.A."/>
            <person name="Guerrero F.D."/>
            <person name="Moolhuijzen P."/>
            <person name="Goolsby J.A."/>
            <person name="Tidwell J."/>
            <person name="Bellgard S.E."/>
            <person name="Bellgard M.I."/>
        </authorList>
    </citation>
    <scope>NUCLEOTIDE SEQUENCE</scope>
    <source>
        <tissue evidence="3">Shoot tissue taken approximately 20 cm above the soil surface</tissue>
    </source>
</reference>
<dbReference type="AlphaFoldDB" id="A0A0A9DK46"/>
<protein>
    <recommendedName>
        <fullName evidence="2">GAG-pre-integrase domain-containing protein</fullName>
    </recommendedName>
</protein>
<dbReference type="EMBL" id="GBRH01208921">
    <property type="protein sequence ID" value="JAD88974.1"/>
    <property type="molecule type" value="Transcribed_RNA"/>
</dbReference>
<evidence type="ECO:0000313" key="3">
    <source>
        <dbReference type="EMBL" id="JAD88974.1"/>
    </source>
</evidence>
<proteinExistence type="predicted"/>
<dbReference type="InterPro" id="IPR025724">
    <property type="entry name" value="GAG-pre-integrase_dom"/>
</dbReference>
<feature type="domain" description="GAG-pre-integrase" evidence="2">
    <location>
        <begin position="70"/>
        <end position="124"/>
    </location>
</feature>
<feature type="chain" id="PRO_5002046479" description="GAG-pre-integrase domain-containing protein" evidence="1">
    <location>
        <begin position="17"/>
        <end position="126"/>
    </location>
</feature>
<sequence>MLVALLLYTFSQYSSQECTSCSSWQKKKSFVYVHCLTFDNNVYLEFHPHFFLVKDQTTKKTLLLGECGGGLYPPPSLEHSSTKCAVAVVKPISVRWHSWLGHPSSTIVQKVINHHSLPCASESNKS</sequence>
<feature type="signal peptide" evidence="1">
    <location>
        <begin position="1"/>
        <end position="16"/>
    </location>
</feature>
<dbReference type="Pfam" id="PF13976">
    <property type="entry name" value="gag_pre-integrs"/>
    <property type="match status" value="1"/>
</dbReference>
<name>A0A0A9DK46_ARUDO</name>
<evidence type="ECO:0000256" key="1">
    <source>
        <dbReference type="SAM" id="SignalP"/>
    </source>
</evidence>
<organism evidence="3">
    <name type="scientific">Arundo donax</name>
    <name type="common">Giant reed</name>
    <name type="synonym">Donax arundinaceus</name>
    <dbReference type="NCBI Taxonomy" id="35708"/>
    <lineage>
        <taxon>Eukaryota</taxon>
        <taxon>Viridiplantae</taxon>
        <taxon>Streptophyta</taxon>
        <taxon>Embryophyta</taxon>
        <taxon>Tracheophyta</taxon>
        <taxon>Spermatophyta</taxon>
        <taxon>Magnoliopsida</taxon>
        <taxon>Liliopsida</taxon>
        <taxon>Poales</taxon>
        <taxon>Poaceae</taxon>
        <taxon>PACMAD clade</taxon>
        <taxon>Arundinoideae</taxon>
        <taxon>Arundineae</taxon>
        <taxon>Arundo</taxon>
    </lineage>
</organism>
<reference evidence="3" key="1">
    <citation type="submission" date="2014-09" db="EMBL/GenBank/DDBJ databases">
        <authorList>
            <person name="Magalhaes I.L.F."/>
            <person name="Oliveira U."/>
            <person name="Santos F.R."/>
            <person name="Vidigal T.H.D.A."/>
            <person name="Brescovit A.D."/>
            <person name="Santos A.J."/>
        </authorList>
    </citation>
    <scope>NUCLEOTIDE SEQUENCE</scope>
    <source>
        <tissue evidence="3">Shoot tissue taken approximately 20 cm above the soil surface</tissue>
    </source>
</reference>
<keyword evidence="1" id="KW-0732">Signal</keyword>
<evidence type="ECO:0000259" key="2">
    <source>
        <dbReference type="Pfam" id="PF13976"/>
    </source>
</evidence>
<accession>A0A0A9DK46</accession>